<dbReference type="InterPro" id="IPR008181">
    <property type="entry name" value="dUTPase"/>
</dbReference>
<comment type="similarity">
    <text evidence="2">Belongs to the dUTPase family.</text>
</comment>
<name>A0A7S4FNM0_9EUGL</name>
<dbReference type="EMBL" id="HBJA01045995">
    <property type="protein sequence ID" value="CAE0804930.1"/>
    <property type="molecule type" value="Transcribed_RNA"/>
</dbReference>
<protein>
    <recommendedName>
        <fullName evidence="3">dUTP diphosphatase</fullName>
        <ecNumber evidence="3">3.6.1.23</ecNumber>
    </recommendedName>
</protein>
<organism evidence="7">
    <name type="scientific">Eutreptiella gymnastica</name>
    <dbReference type="NCBI Taxonomy" id="73025"/>
    <lineage>
        <taxon>Eukaryota</taxon>
        <taxon>Discoba</taxon>
        <taxon>Euglenozoa</taxon>
        <taxon>Euglenida</taxon>
        <taxon>Spirocuta</taxon>
        <taxon>Euglenophyceae</taxon>
        <taxon>Eutreptiales</taxon>
        <taxon>Eutreptiaceae</taxon>
        <taxon>Eutreptiella</taxon>
    </lineage>
</organism>
<feature type="region of interest" description="Disordered" evidence="5">
    <location>
        <begin position="161"/>
        <end position="183"/>
    </location>
</feature>
<dbReference type="PANTHER" id="PTHR11241">
    <property type="entry name" value="DEOXYURIDINE 5'-TRIPHOSPHATE NUCLEOTIDOHYDROLASE"/>
    <property type="match status" value="1"/>
</dbReference>
<evidence type="ECO:0000256" key="3">
    <source>
        <dbReference type="ARBA" id="ARBA00012379"/>
    </source>
</evidence>
<dbReference type="GO" id="GO:0006226">
    <property type="term" value="P:dUMP biosynthetic process"/>
    <property type="evidence" value="ECO:0007669"/>
    <property type="project" value="InterPro"/>
</dbReference>
<accession>A0A7S4FNM0</accession>
<evidence type="ECO:0000256" key="4">
    <source>
        <dbReference type="ARBA" id="ARBA00023080"/>
    </source>
</evidence>
<proteinExistence type="inferred from homology"/>
<evidence type="ECO:0000256" key="2">
    <source>
        <dbReference type="ARBA" id="ARBA00006581"/>
    </source>
</evidence>
<evidence type="ECO:0000256" key="1">
    <source>
        <dbReference type="ARBA" id="ARBA00005142"/>
    </source>
</evidence>
<gene>
    <name evidence="7" type="ORF">EGYM00163_LOCUS16054</name>
</gene>
<feature type="domain" description="dUTPase-like" evidence="6">
    <location>
        <begin position="25"/>
        <end position="130"/>
    </location>
</feature>
<reference evidence="7" key="1">
    <citation type="submission" date="2021-01" db="EMBL/GenBank/DDBJ databases">
        <authorList>
            <person name="Corre E."/>
            <person name="Pelletier E."/>
            <person name="Niang G."/>
            <person name="Scheremetjew M."/>
            <person name="Finn R."/>
            <person name="Kale V."/>
            <person name="Holt S."/>
            <person name="Cochrane G."/>
            <person name="Meng A."/>
            <person name="Brown T."/>
            <person name="Cohen L."/>
        </authorList>
    </citation>
    <scope>NUCLEOTIDE SEQUENCE</scope>
    <source>
        <strain evidence="7">CCMP1594</strain>
    </source>
</reference>
<dbReference type="GO" id="GO:0004170">
    <property type="term" value="F:dUTP diphosphatase activity"/>
    <property type="evidence" value="ECO:0007669"/>
    <property type="project" value="UniProtKB-EC"/>
</dbReference>
<comment type="pathway">
    <text evidence="1">Pyrimidine metabolism; dUMP biosynthesis; dUMP from dCTP (dUTP route): step 2/2.</text>
</comment>
<dbReference type="GO" id="GO:0046081">
    <property type="term" value="P:dUTP catabolic process"/>
    <property type="evidence" value="ECO:0007669"/>
    <property type="project" value="InterPro"/>
</dbReference>
<keyword evidence="4" id="KW-0546">Nucleotide metabolism</keyword>
<sequence length="183" mass="19368">MSFTTPALQVQRLSMQPVLPGTSSLQASDYTLHSAYDLVVSAHGKALVRTDCAISAPPGFRLGVFALPGLAWVHHVSVSAASTDRRGVAVVLFNHSDTPLDIAAGAAIALLVLERVGALVVQEVQQLPKEVTDDEAASPAAVECTSRKSATHQVPVCPVGTKKCRRGRRSAAGLEKRRRPRGD</sequence>
<evidence type="ECO:0000259" key="6">
    <source>
        <dbReference type="Pfam" id="PF00692"/>
    </source>
</evidence>
<dbReference type="AlphaFoldDB" id="A0A7S4FNM0"/>
<dbReference type="InterPro" id="IPR036157">
    <property type="entry name" value="dUTPase-like_sf"/>
</dbReference>
<dbReference type="EC" id="3.6.1.23" evidence="3"/>
<dbReference type="Gene3D" id="2.70.40.10">
    <property type="match status" value="1"/>
</dbReference>
<dbReference type="SUPFAM" id="SSF51283">
    <property type="entry name" value="dUTPase-like"/>
    <property type="match status" value="1"/>
</dbReference>
<dbReference type="GO" id="GO:0000287">
    <property type="term" value="F:magnesium ion binding"/>
    <property type="evidence" value="ECO:0007669"/>
    <property type="project" value="InterPro"/>
</dbReference>
<dbReference type="Pfam" id="PF00692">
    <property type="entry name" value="dUTPase"/>
    <property type="match status" value="1"/>
</dbReference>
<evidence type="ECO:0000256" key="5">
    <source>
        <dbReference type="SAM" id="MobiDB-lite"/>
    </source>
</evidence>
<evidence type="ECO:0000313" key="7">
    <source>
        <dbReference type="EMBL" id="CAE0804930.1"/>
    </source>
</evidence>
<dbReference type="PANTHER" id="PTHR11241:SF0">
    <property type="entry name" value="DEOXYURIDINE 5'-TRIPHOSPHATE NUCLEOTIDOHYDROLASE"/>
    <property type="match status" value="1"/>
</dbReference>
<dbReference type="InterPro" id="IPR029054">
    <property type="entry name" value="dUTPase-like"/>
</dbReference>